<dbReference type="GO" id="GO:0008720">
    <property type="term" value="F:D-lactate dehydrogenase (NAD+) activity"/>
    <property type="evidence" value="ECO:0007669"/>
    <property type="project" value="TreeGrafter"/>
</dbReference>
<evidence type="ECO:0000259" key="10">
    <source>
        <dbReference type="PROSITE" id="PS51387"/>
    </source>
</evidence>
<dbReference type="Gene3D" id="1.10.45.10">
    <property type="entry name" value="Vanillyl-alcohol Oxidase, Chain A, domain 4"/>
    <property type="match status" value="1"/>
</dbReference>
<evidence type="ECO:0000256" key="7">
    <source>
        <dbReference type="ARBA" id="ARBA00023002"/>
    </source>
</evidence>
<dbReference type="Gene3D" id="3.30.70.2740">
    <property type="match status" value="1"/>
</dbReference>
<dbReference type="PROSITE" id="PS51387">
    <property type="entry name" value="FAD_PCMH"/>
    <property type="match status" value="1"/>
</dbReference>
<dbReference type="GO" id="GO:0005739">
    <property type="term" value="C:mitochondrion"/>
    <property type="evidence" value="ECO:0007669"/>
    <property type="project" value="UniProtKB-SubCell"/>
</dbReference>
<dbReference type="GO" id="GO:0004458">
    <property type="term" value="F:D-lactate dehydrogenase (cytochrome) activity"/>
    <property type="evidence" value="ECO:0007669"/>
    <property type="project" value="UniProtKB-EC"/>
</dbReference>
<dbReference type="Pfam" id="PF02913">
    <property type="entry name" value="FAD-oxidase_C"/>
    <property type="match status" value="1"/>
</dbReference>
<accession>A0A422NVR9</accession>
<keyword evidence="7 11" id="KW-0560">Oxidoreductase</keyword>
<sequence>MPPVYNVASLAERQAKCAPLFAELRLVLPDPESQLITDPKKLQEAYSSDKSFCVPVTPAAAVLPSSVEQVAAVVRLCAAHKIPMTPRGAGTGLEGGAIALTGGVVIDAARLQRMDFDVRNAVVWVGAGVRKLRLMKAAREHGLLFGPDPSSNPCVGGMVATSGSGMTTLKYGTTRENVLALRVVTPQGNVMDTRRVVRKTSSGLDLTQLYCGSEGTLGVLCEVAFKLWPLLLHSAGGVATFDSTENAVNAVVALKLQGAPTTLLRCELLNKEAVEASNKYSKLSLPVAATVFLEFSDSDASLRRIRADFKTVSNIFRVAGKACSMRFLKAGDELDAVWEARRGCFYAAMQVRGKPERVLTTDVCVPLTELPAVIRETEEDFAAHRVPCLVCAHISDGNFHLNVPFGDEEEYRQLRVLESRLTQRALARGGTISGEHGVGVGKLKYVTQEHGETHIRVQEAIKAALDPDNLMNPGIFYPNQQRLCHAARL</sequence>
<dbReference type="FunFam" id="3.30.70.2740:FF:000001">
    <property type="entry name" value="D-lactate dehydrogenase mitochondrial"/>
    <property type="match status" value="1"/>
</dbReference>
<evidence type="ECO:0000313" key="12">
    <source>
        <dbReference type="Proteomes" id="UP000284403"/>
    </source>
</evidence>
<dbReference type="Pfam" id="PF01565">
    <property type="entry name" value="FAD_binding_4"/>
    <property type="match status" value="1"/>
</dbReference>
<dbReference type="InterPro" id="IPR036318">
    <property type="entry name" value="FAD-bd_PCMH-like_sf"/>
</dbReference>
<dbReference type="OrthoDB" id="249981at2759"/>
<dbReference type="PANTHER" id="PTHR11748:SF111">
    <property type="entry name" value="D-LACTATE DEHYDROGENASE, MITOCHONDRIAL-RELATED"/>
    <property type="match status" value="1"/>
</dbReference>
<dbReference type="InterPro" id="IPR004113">
    <property type="entry name" value="FAD-bd_oxidored_4_C"/>
</dbReference>
<comment type="similarity">
    <text evidence="3">Belongs to the FAD-binding oxidoreductase/transferase type 4 family.</text>
</comment>
<proteinExistence type="inferred from homology"/>
<keyword evidence="6" id="KW-0809">Transit peptide</keyword>
<dbReference type="FunFam" id="1.10.45.10:FF:000001">
    <property type="entry name" value="D-lactate dehydrogenase mitochondrial"/>
    <property type="match status" value="1"/>
</dbReference>
<dbReference type="InterPro" id="IPR016169">
    <property type="entry name" value="FAD-bd_PCMH_sub2"/>
</dbReference>
<protein>
    <recommendedName>
        <fullName evidence="9">D-lactate dehydrogenase (cytochrome)</fullName>
        <ecNumber evidence="9">1.1.2.4</ecNumber>
    </recommendedName>
</protein>
<evidence type="ECO:0000256" key="2">
    <source>
        <dbReference type="ARBA" id="ARBA00004173"/>
    </source>
</evidence>
<evidence type="ECO:0000256" key="4">
    <source>
        <dbReference type="ARBA" id="ARBA00022630"/>
    </source>
</evidence>
<dbReference type="GO" id="GO:0071949">
    <property type="term" value="F:FAD binding"/>
    <property type="evidence" value="ECO:0007669"/>
    <property type="project" value="InterPro"/>
</dbReference>
<evidence type="ECO:0000256" key="3">
    <source>
        <dbReference type="ARBA" id="ARBA00008000"/>
    </source>
</evidence>
<comment type="caution">
    <text evidence="11">The sequence shown here is derived from an EMBL/GenBank/DDBJ whole genome shotgun (WGS) entry which is preliminary data.</text>
</comment>
<dbReference type="EMBL" id="MKKU01000507">
    <property type="protein sequence ID" value="RNF09558.1"/>
    <property type="molecule type" value="Genomic_DNA"/>
</dbReference>
<keyword evidence="8" id="KW-0496">Mitochondrion</keyword>
<dbReference type="EC" id="1.1.2.4" evidence="9"/>
<organism evidence="11 12">
    <name type="scientific">Trypanosoma conorhini</name>
    <dbReference type="NCBI Taxonomy" id="83891"/>
    <lineage>
        <taxon>Eukaryota</taxon>
        <taxon>Discoba</taxon>
        <taxon>Euglenozoa</taxon>
        <taxon>Kinetoplastea</taxon>
        <taxon>Metakinetoplastina</taxon>
        <taxon>Trypanosomatida</taxon>
        <taxon>Trypanosomatidae</taxon>
        <taxon>Trypanosoma</taxon>
    </lineage>
</organism>
<evidence type="ECO:0000256" key="8">
    <source>
        <dbReference type="ARBA" id="ARBA00023128"/>
    </source>
</evidence>
<dbReference type="Gene3D" id="3.30.465.10">
    <property type="match status" value="1"/>
</dbReference>
<keyword evidence="5" id="KW-0274">FAD</keyword>
<dbReference type="InterPro" id="IPR016164">
    <property type="entry name" value="FAD-linked_Oxase-like_C"/>
</dbReference>
<dbReference type="Proteomes" id="UP000284403">
    <property type="component" value="Unassembled WGS sequence"/>
</dbReference>
<dbReference type="SUPFAM" id="SSF55103">
    <property type="entry name" value="FAD-linked oxidases, C-terminal domain"/>
    <property type="match status" value="1"/>
</dbReference>
<dbReference type="InterPro" id="IPR006094">
    <property type="entry name" value="Oxid_FAD_bind_N"/>
</dbReference>
<evidence type="ECO:0000313" key="11">
    <source>
        <dbReference type="EMBL" id="RNF09558.1"/>
    </source>
</evidence>
<evidence type="ECO:0000256" key="1">
    <source>
        <dbReference type="ARBA" id="ARBA00001974"/>
    </source>
</evidence>
<dbReference type="InterPro" id="IPR016166">
    <property type="entry name" value="FAD-bd_PCMH"/>
</dbReference>
<dbReference type="AlphaFoldDB" id="A0A422NVR9"/>
<comment type="subcellular location">
    <subcellularLocation>
        <location evidence="2">Mitochondrion</location>
    </subcellularLocation>
</comment>
<dbReference type="SUPFAM" id="SSF56176">
    <property type="entry name" value="FAD-binding/transporter-associated domain-like"/>
    <property type="match status" value="1"/>
</dbReference>
<evidence type="ECO:0000256" key="5">
    <source>
        <dbReference type="ARBA" id="ARBA00022827"/>
    </source>
</evidence>
<dbReference type="GO" id="GO:1903457">
    <property type="term" value="P:lactate catabolic process"/>
    <property type="evidence" value="ECO:0007669"/>
    <property type="project" value="TreeGrafter"/>
</dbReference>
<gene>
    <name evidence="11" type="ORF">Tco025E_06997</name>
</gene>
<dbReference type="PANTHER" id="PTHR11748">
    <property type="entry name" value="D-LACTATE DEHYDROGENASE"/>
    <property type="match status" value="1"/>
</dbReference>
<comment type="cofactor">
    <cofactor evidence="1">
        <name>FAD</name>
        <dbReference type="ChEBI" id="CHEBI:57692"/>
    </cofactor>
</comment>
<keyword evidence="4" id="KW-0285">Flavoprotein</keyword>
<feature type="domain" description="FAD-binding PCMH-type" evidence="10">
    <location>
        <begin position="54"/>
        <end position="230"/>
    </location>
</feature>
<evidence type="ECO:0000256" key="9">
    <source>
        <dbReference type="ARBA" id="ARBA00038897"/>
    </source>
</evidence>
<dbReference type="RefSeq" id="XP_029226051.1">
    <property type="nucleotide sequence ID" value="XM_029373864.1"/>
</dbReference>
<name>A0A422NVR9_9TRYP</name>
<evidence type="ECO:0000256" key="6">
    <source>
        <dbReference type="ARBA" id="ARBA00022946"/>
    </source>
</evidence>
<reference evidence="11 12" key="1">
    <citation type="journal article" date="2018" name="BMC Genomics">
        <title>Genomic comparison of Trypanosoma conorhini and Trypanosoma rangeli to Trypanosoma cruzi strains of high and low virulence.</title>
        <authorList>
            <person name="Bradwell K.R."/>
            <person name="Koparde V.N."/>
            <person name="Matveyev A.V."/>
            <person name="Serrano M.G."/>
            <person name="Alves J.M."/>
            <person name="Parikh H."/>
            <person name="Huang B."/>
            <person name="Lee V."/>
            <person name="Espinosa-Alvarez O."/>
            <person name="Ortiz P.A."/>
            <person name="Costa-Martins A.G."/>
            <person name="Teixeira M.M."/>
            <person name="Buck G.A."/>
        </authorList>
    </citation>
    <scope>NUCLEOTIDE SEQUENCE [LARGE SCALE GENOMIC DNA]</scope>
    <source>
        <strain evidence="11 12">025E</strain>
    </source>
</reference>
<dbReference type="GeneID" id="40320608"/>
<dbReference type="InterPro" id="IPR016171">
    <property type="entry name" value="Vanillyl_alc_oxidase_C-sub2"/>
</dbReference>
<keyword evidence="12" id="KW-1185">Reference proteome</keyword>